<evidence type="ECO:0000256" key="8">
    <source>
        <dbReference type="ARBA" id="ARBA00022946"/>
    </source>
</evidence>
<dbReference type="PANTHER" id="PTHR32523:SF7">
    <property type="entry name" value="FARNESOL KINASE, CHLOROPLASTIC"/>
    <property type="match status" value="1"/>
</dbReference>
<comment type="caution">
    <text evidence="12">The sequence shown here is derived from an EMBL/GenBank/DDBJ whole genome shotgun (WGS) entry which is preliminary data.</text>
</comment>
<evidence type="ECO:0000313" key="13">
    <source>
        <dbReference type="Proteomes" id="UP001180020"/>
    </source>
</evidence>
<comment type="subcellular location">
    <subcellularLocation>
        <location evidence="1">Plastid</location>
        <location evidence="1">Chloroplast membrane</location>
        <topology evidence="1">Multi-pass membrane protein</topology>
    </subcellularLocation>
</comment>
<reference evidence="12" key="1">
    <citation type="journal article" date="2023" name="Nat. Commun.">
        <title>Diploid and tetraploid genomes of Acorus and the evolution of monocots.</title>
        <authorList>
            <person name="Ma L."/>
            <person name="Liu K.W."/>
            <person name="Li Z."/>
            <person name="Hsiao Y.Y."/>
            <person name="Qi Y."/>
            <person name="Fu T."/>
            <person name="Tang G.D."/>
            <person name="Zhang D."/>
            <person name="Sun W.H."/>
            <person name="Liu D.K."/>
            <person name="Li Y."/>
            <person name="Chen G.Z."/>
            <person name="Liu X.D."/>
            <person name="Liao X.Y."/>
            <person name="Jiang Y.T."/>
            <person name="Yu X."/>
            <person name="Hao Y."/>
            <person name="Huang J."/>
            <person name="Zhao X.W."/>
            <person name="Ke S."/>
            <person name="Chen Y.Y."/>
            <person name="Wu W.L."/>
            <person name="Hsu J.L."/>
            <person name="Lin Y.F."/>
            <person name="Huang M.D."/>
            <person name="Li C.Y."/>
            <person name="Huang L."/>
            <person name="Wang Z.W."/>
            <person name="Zhao X."/>
            <person name="Zhong W.Y."/>
            <person name="Peng D.H."/>
            <person name="Ahmad S."/>
            <person name="Lan S."/>
            <person name="Zhang J.S."/>
            <person name="Tsai W.C."/>
            <person name="Van de Peer Y."/>
            <person name="Liu Z.J."/>
        </authorList>
    </citation>
    <scope>NUCLEOTIDE SEQUENCE</scope>
    <source>
        <strain evidence="12">CP</strain>
    </source>
</reference>
<evidence type="ECO:0000256" key="7">
    <source>
        <dbReference type="ARBA" id="ARBA00022777"/>
    </source>
</evidence>
<dbReference type="GO" id="GO:0031969">
    <property type="term" value="C:chloroplast membrane"/>
    <property type="evidence" value="ECO:0007669"/>
    <property type="project" value="UniProtKB-SubCell"/>
</dbReference>
<protein>
    <recommendedName>
        <fullName evidence="14">Phytol kinase 2, chloroplastic</fullName>
    </recommendedName>
</protein>
<evidence type="ECO:0000256" key="5">
    <source>
        <dbReference type="ARBA" id="ARBA00022679"/>
    </source>
</evidence>
<keyword evidence="13" id="KW-1185">Reference proteome</keyword>
<keyword evidence="9 11" id="KW-1133">Transmembrane helix</keyword>
<keyword evidence="6 11" id="KW-0812">Transmembrane</keyword>
<feature type="transmembrane region" description="Helical" evidence="11">
    <location>
        <begin position="105"/>
        <end position="124"/>
    </location>
</feature>
<evidence type="ECO:0000256" key="10">
    <source>
        <dbReference type="ARBA" id="ARBA00023136"/>
    </source>
</evidence>
<proteinExistence type="inferred from homology"/>
<dbReference type="InterPro" id="IPR039606">
    <property type="entry name" value="Phytol/farnesol_kinase"/>
</dbReference>
<evidence type="ECO:0000256" key="11">
    <source>
        <dbReference type="SAM" id="Phobius"/>
    </source>
</evidence>
<evidence type="ECO:0000256" key="2">
    <source>
        <dbReference type="ARBA" id="ARBA00010794"/>
    </source>
</evidence>
<gene>
    <name evidence="12" type="ORF">QJS10_CPB21g01346</name>
</gene>
<comment type="similarity">
    <text evidence="2">Belongs to the polyprenol kinase family.</text>
</comment>
<organism evidence="12 13">
    <name type="scientific">Acorus calamus</name>
    <name type="common">Sweet flag</name>
    <dbReference type="NCBI Taxonomy" id="4465"/>
    <lineage>
        <taxon>Eukaryota</taxon>
        <taxon>Viridiplantae</taxon>
        <taxon>Streptophyta</taxon>
        <taxon>Embryophyta</taxon>
        <taxon>Tracheophyta</taxon>
        <taxon>Spermatophyta</taxon>
        <taxon>Magnoliopsida</taxon>
        <taxon>Liliopsida</taxon>
        <taxon>Acoraceae</taxon>
        <taxon>Acorus</taxon>
    </lineage>
</organism>
<evidence type="ECO:0000256" key="4">
    <source>
        <dbReference type="ARBA" id="ARBA00022640"/>
    </source>
</evidence>
<dbReference type="AlphaFoldDB" id="A0AAV9C4B4"/>
<keyword evidence="4" id="KW-0934">Plastid</keyword>
<dbReference type="GO" id="GO:0016301">
    <property type="term" value="F:kinase activity"/>
    <property type="evidence" value="ECO:0007669"/>
    <property type="project" value="UniProtKB-KW"/>
</dbReference>
<evidence type="ECO:0000256" key="9">
    <source>
        <dbReference type="ARBA" id="ARBA00022989"/>
    </source>
</evidence>
<dbReference type="PANTHER" id="PTHR32523">
    <property type="entry name" value="PHYTOL KINASE 1, CHLOROPLASTIC"/>
    <property type="match status" value="1"/>
</dbReference>
<evidence type="ECO:0008006" key="14">
    <source>
        <dbReference type="Google" id="ProtNLM"/>
    </source>
</evidence>
<feature type="transmembrane region" description="Helical" evidence="11">
    <location>
        <begin position="164"/>
        <end position="185"/>
    </location>
</feature>
<keyword evidence="7" id="KW-0418">Kinase</keyword>
<keyword evidence="10 11" id="KW-0472">Membrane</keyword>
<feature type="transmembrane region" description="Helical" evidence="11">
    <location>
        <begin position="6"/>
        <end position="26"/>
    </location>
</feature>
<keyword evidence="5" id="KW-0808">Transferase</keyword>
<keyword evidence="3" id="KW-0150">Chloroplast</keyword>
<reference evidence="12" key="2">
    <citation type="submission" date="2023-06" db="EMBL/GenBank/DDBJ databases">
        <authorList>
            <person name="Ma L."/>
            <person name="Liu K.-W."/>
            <person name="Li Z."/>
            <person name="Hsiao Y.-Y."/>
            <person name="Qi Y."/>
            <person name="Fu T."/>
            <person name="Tang G."/>
            <person name="Zhang D."/>
            <person name="Sun W.-H."/>
            <person name="Liu D.-K."/>
            <person name="Li Y."/>
            <person name="Chen G.-Z."/>
            <person name="Liu X.-D."/>
            <person name="Liao X.-Y."/>
            <person name="Jiang Y.-T."/>
            <person name="Yu X."/>
            <person name="Hao Y."/>
            <person name="Huang J."/>
            <person name="Zhao X.-W."/>
            <person name="Ke S."/>
            <person name="Chen Y.-Y."/>
            <person name="Wu W.-L."/>
            <person name="Hsu J.-L."/>
            <person name="Lin Y.-F."/>
            <person name="Huang M.-D."/>
            <person name="Li C.-Y."/>
            <person name="Huang L."/>
            <person name="Wang Z.-W."/>
            <person name="Zhao X."/>
            <person name="Zhong W.-Y."/>
            <person name="Peng D.-H."/>
            <person name="Ahmad S."/>
            <person name="Lan S."/>
            <person name="Zhang J.-S."/>
            <person name="Tsai W.-C."/>
            <person name="Van De Peer Y."/>
            <person name="Liu Z.-J."/>
        </authorList>
    </citation>
    <scope>NUCLEOTIDE SEQUENCE</scope>
    <source>
        <strain evidence="12">CP</strain>
        <tissue evidence="12">Leaves</tissue>
    </source>
</reference>
<evidence type="ECO:0000256" key="3">
    <source>
        <dbReference type="ARBA" id="ARBA00022528"/>
    </source>
</evidence>
<evidence type="ECO:0000313" key="12">
    <source>
        <dbReference type="EMBL" id="KAK1283960.1"/>
    </source>
</evidence>
<dbReference type="EMBL" id="JAUJYO010000021">
    <property type="protein sequence ID" value="KAK1283960.1"/>
    <property type="molecule type" value="Genomic_DNA"/>
</dbReference>
<feature type="transmembrane region" description="Helical" evidence="11">
    <location>
        <begin position="197"/>
        <end position="216"/>
    </location>
</feature>
<feature type="transmembrane region" description="Helical" evidence="11">
    <location>
        <begin position="38"/>
        <end position="58"/>
    </location>
</feature>
<evidence type="ECO:0000256" key="1">
    <source>
        <dbReference type="ARBA" id="ARBA00004508"/>
    </source>
</evidence>
<dbReference type="Proteomes" id="UP001180020">
    <property type="component" value="Unassembled WGS sequence"/>
</dbReference>
<keyword evidence="8" id="KW-0809">Transit peptide</keyword>
<feature type="transmembrane region" description="Helical" evidence="11">
    <location>
        <begin position="64"/>
        <end position="84"/>
    </location>
</feature>
<evidence type="ECO:0000256" key="6">
    <source>
        <dbReference type="ARBA" id="ARBA00022692"/>
    </source>
</evidence>
<accession>A0AAV9C4B4</accession>
<sequence>MGPVSHDSVVAVFTAGVALSLLRFWAEMAKRGVFEQKLNRKLVHISIGLVFMLCWPMFSSGGQAPFFAALAPGINIIRMALLGLGILRDEAAVKSISRQGDYRELLRGPLFYASTITLATLFYWRTSPVSIAAICNLCAGDGVADIMGRRFGKHKLPYNDKKSFIGSISMACAGFLASVGYMHYFSSFGFMKASWDITLRFLFVSVSAAIIESLPISTDLDDNLTVPLTSFLLGSAIF</sequence>
<name>A0AAV9C4B4_ACOCL</name>